<dbReference type="EMBL" id="JACHOC010000007">
    <property type="protein sequence ID" value="MBB4623552.1"/>
    <property type="molecule type" value="Genomic_DNA"/>
</dbReference>
<feature type="chain" id="PRO_5045560302" description="DUF6562 domain-containing protein" evidence="1">
    <location>
        <begin position="21"/>
        <end position="341"/>
    </location>
</feature>
<feature type="signal peptide" evidence="1">
    <location>
        <begin position="1"/>
        <end position="20"/>
    </location>
</feature>
<evidence type="ECO:0000313" key="4">
    <source>
        <dbReference type="Proteomes" id="UP000533637"/>
    </source>
</evidence>
<evidence type="ECO:0000313" key="3">
    <source>
        <dbReference type="EMBL" id="MBB4623552.1"/>
    </source>
</evidence>
<dbReference type="InterPro" id="IPR046692">
    <property type="entry name" value="DUF6562"/>
</dbReference>
<keyword evidence="1" id="KW-0732">Signal</keyword>
<name>A0ABR6KPX1_9BACT</name>
<dbReference type="PROSITE" id="PS51257">
    <property type="entry name" value="PROKAR_LIPOPROTEIN"/>
    <property type="match status" value="1"/>
</dbReference>
<dbReference type="Proteomes" id="UP000533637">
    <property type="component" value="Unassembled WGS sequence"/>
</dbReference>
<dbReference type="Pfam" id="PF20200">
    <property type="entry name" value="DUF6562"/>
    <property type="match status" value="1"/>
</dbReference>
<sequence length="341" mass="38460">MKKQYSILLFMLLSMLGSCVHDYPTITEEGEEGIDPTLVQINTEVTLDLELVPLEIITQKNVRTGTTKATSDYRRRFIIEARRDGHAETRQVTILDEAETENKQISLPINLRLHAVEYTLAVWTDYVKANSGTDLYYDTEDLQYVGCTVPYTGSTDYRDCLYGTTPLDLRPYRDEWNAKVQVSVDMVRPLAKYELIATDVKDFLRKTRKQRSGGKAFNVTFAYGFYLPTVFNVLSGKPADSQTGVQYTVPLTIPTDGAEECSIGTDYIFVNGMESFVQLSIEIQDERGTVVARTTGLEVPYCRGHLTTVRARFLTNEMQGGVDIDDDFEGNIDIDLDGLLK</sequence>
<proteinExistence type="predicted"/>
<evidence type="ECO:0000259" key="2">
    <source>
        <dbReference type="Pfam" id="PF20200"/>
    </source>
</evidence>
<evidence type="ECO:0000256" key="1">
    <source>
        <dbReference type="SAM" id="SignalP"/>
    </source>
</evidence>
<keyword evidence="4" id="KW-1185">Reference proteome</keyword>
<reference evidence="3 4" key="1">
    <citation type="submission" date="2020-08" db="EMBL/GenBank/DDBJ databases">
        <title>Genomic Encyclopedia of Type Strains, Phase IV (KMG-IV): sequencing the most valuable type-strain genomes for metagenomic binning, comparative biology and taxonomic classification.</title>
        <authorList>
            <person name="Goeker M."/>
        </authorList>
    </citation>
    <scope>NUCLEOTIDE SEQUENCE [LARGE SCALE GENOMIC DNA]</scope>
    <source>
        <strain evidence="3 4">DSM 102983</strain>
    </source>
</reference>
<comment type="caution">
    <text evidence="3">The sequence shown here is derived from an EMBL/GenBank/DDBJ whole genome shotgun (WGS) entry which is preliminary data.</text>
</comment>
<dbReference type="RefSeq" id="WP_122373166.1">
    <property type="nucleotide sequence ID" value="NZ_BMPB01000008.1"/>
</dbReference>
<protein>
    <recommendedName>
        <fullName evidence="2">DUF6562 domain-containing protein</fullName>
    </recommendedName>
</protein>
<organism evidence="3 4">
    <name type="scientific">Parabacteroides faecis</name>
    <dbReference type="NCBI Taxonomy" id="1217282"/>
    <lineage>
        <taxon>Bacteria</taxon>
        <taxon>Pseudomonadati</taxon>
        <taxon>Bacteroidota</taxon>
        <taxon>Bacteroidia</taxon>
        <taxon>Bacteroidales</taxon>
        <taxon>Tannerellaceae</taxon>
        <taxon>Parabacteroides</taxon>
    </lineage>
</organism>
<gene>
    <name evidence="3" type="ORF">GGQ57_003468</name>
</gene>
<accession>A0ABR6KPX1</accession>
<feature type="domain" description="DUF6562" evidence="2">
    <location>
        <begin position="36"/>
        <end position="337"/>
    </location>
</feature>